<gene>
    <name evidence="1" type="ORF">MgSA37_01481</name>
</gene>
<dbReference type="RefSeq" id="WP_096350803.1">
    <property type="nucleotide sequence ID" value="NZ_AP017313.1"/>
</dbReference>
<dbReference type="AlphaFoldDB" id="A0A0X8WZY7"/>
<dbReference type="EMBL" id="AP017313">
    <property type="protein sequence ID" value="BAU53314.1"/>
    <property type="molecule type" value="Genomic_DNA"/>
</dbReference>
<proteinExistence type="predicted"/>
<dbReference type="KEGG" id="mgot:MgSA37_01481"/>
<dbReference type="OrthoDB" id="9857853at2"/>
<name>A0A0X8WZY7_9SPHI</name>
<evidence type="ECO:0000313" key="1">
    <source>
        <dbReference type="EMBL" id="BAU53314.1"/>
    </source>
</evidence>
<evidence type="ECO:0000313" key="2">
    <source>
        <dbReference type="Proteomes" id="UP000218263"/>
    </source>
</evidence>
<sequence length="201" mass="22770">MSSLAQKLIMRTLLAAAFCFLLGGSLFAQTSDQKLKQLLSYSTKTQIDSAQFFAALKIFEECEANHELDISMRGESDDNTFHDSVLKIFGIICLKSDGTYAVDQYIKFVRRNLGSANEEISYVFERIFEKYPGYTLKKISVDKALLDSVEWGFVNNHYHDLASKNCKAVLFKAVPSIKALYPLYKKQIDYILASAKSDIKE</sequence>
<protein>
    <submittedName>
        <fullName evidence="1">Uncharacterized protein</fullName>
    </submittedName>
</protein>
<organism evidence="1 2">
    <name type="scientific">Mucilaginibacter gotjawali</name>
    <dbReference type="NCBI Taxonomy" id="1550579"/>
    <lineage>
        <taxon>Bacteria</taxon>
        <taxon>Pseudomonadati</taxon>
        <taxon>Bacteroidota</taxon>
        <taxon>Sphingobacteriia</taxon>
        <taxon>Sphingobacteriales</taxon>
        <taxon>Sphingobacteriaceae</taxon>
        <taxon>Mucilaginibacter</taxon>
    </lineage>
</organism>
<keyword evidence="2" id="KW-1185">Reference proteome</keyword>
<reference evidence="1 2" key="1">
    <citation type="submission" date="2015-12" db="EMBL/GenBank/DDBJ databases">
        <title>Genome sequence of Mucilaginibacter gotjawali.</title>
        <authorList>
            <person name="Lee J.S."/>
            <person name="Lee K.C."/>
            <person name="Kim K.K."/>
            <person name="Lee B.W."/>
        </authorList>
    </citation>
    <scope>NUCLEOTIDE SEQUENCE [LARGE SCALE GENOMIC DNA]</scope>
    <source>
        <strain evidence="1 2">SA3-7</strain>
    </source>
</reference>
<dbReference type="Proteomes" id="UP000218263">
    <property type="component" value="Chromosome"/>
</dbReference>
<accession>A0A0X8WZY7</accession>